<gene>
    <name evidence="5" type="ORF">NC658_20275</name>
</gene>
<dbReference type="InterPro" id="IPR051024">
    <property type="entry name" value="GlcNAc_Chitin_IntDeg"/>
</dbReference>
<reference evidence="5 6" key="1">
    <citation type="submission" date="2022-06" db="EMBL/GenBank/DDBJ databases">
        <title>Whole genome sequence of Streptomyces griseoincarnatus RB7AG.</title>
        <authorList>
            <person name="Ray L."/>
            <person name="Behera S."/>
            <person name="Panda A.N."/>
        </authorList>
    </citation>
    <scope>NUCLEOTIDE SEQUENCE [LARGE SCALE GENOMIC DNA]</scope>
    <source>
        <strain evidence="5 6">RB7AG</strain>
    </source>
</reference>
<evidence type="ECO:0000256" key="2">
    <source>
        <dbReference type="ARBA" id="ARBA00023326"/>
    </source>
</evidence>
<dbReference type="PANTHER" id="PTHR34823">
    <property type="entry name" value="GLCNAC-BINDING PROTEIN A"/>
    <property type="match status" value="1"/>
</dbReference>
<dbReference type="PROSITE" id="PS51173">
    <property type="entry name" value="CBM2"/>
    <property type="match status" value="1"/>
</dbReference>
<dbReference type="GO" id="GO:0004497">
    <property type="term" value="F:monooxygenase activity"/>
    <property type="evidence" value="ECO:0007669"/>
    <property type="project" value="UniProtKB-KW"/>
</dbReference>
<dbReference type="Proteomes" id="UP001523263">
    <property type="component" value="Unassembled WGS sequence"/>
</dbReference>
<dbReference type="RefSeq" id="WP_251099056.1">
    <property type="nucleotide sequence ID" value="NZ_JAMQBH010000010.1"/>
</dbReference>
<organism evidence="5 6">
    <name type="scientific">Streptomyces griseoincarnatus</name>
    <dbReference type="NCBI Taxonomy" id="29305"/>
    <lineage>
        <taxon>Bacteria</taxon>
        <taxon>Bacillati</taxon>
        <taxon>Actinomycetota</taxon>
        <taxon>Actinomycetes</taxon>
        <taxon>Kitasatosporales</taxon>
        <taxon>Streptomycetaceae</taxon>
        <taxon>Streptomyces</taxon>
        <taxon>Streptomyces griseoincarnatus group</taxon>
    </lineage>
</organism>
<keyword evidence="6" id="KW-1185">Reference proteome</keyword>
<sequence>MTCRQTSAWTLAGLALLALLMTLLPAQPAAAHGAMVSPASRTYACYLDGLRPSGEIDPVNPACADAVSVSGTQALYDWYGVLRSDGAGRTRGFIPDGQLCSGGSPKYAGLDLPRADWPVQGLRAGGEYEFTYAAWVPHPGSFRLYMTKQGYDPTRPLHWDDLEPVPFLTADPQPPLTDGAYRLRGRLPEGLTGRHVVYSVWERSDSTETFYNCSDVVLGDDETTPPPEPEPADCSASVEVTHHWPGGYRASVSVTNNGPRKMTDWAVQWTMSDGAELDDGWNGTFMQTGRTAMVHAPDWNKGLDPGETATAGFKGTSDEVPAFGSIRCG</sequence>
<evidence type="ECO:0000313" key="5">
    <source>
        <dbReference type="EMBL" id="MCM2515574.1"/>
    </source>
</evidence>
<keyword evidence="2" id="KW-0119">Carbohydrate metabolism</keyword>
<evidence type="ECO:0000313" key="6">
    <source>
        <dbReference type="Proteomes" id="UP001523263"/>
    </source>
</evidence>
<dbReference type="InterPro" id="IPR012291">
    <property type="entry name" value="CBM2_carb-bd_dom_sf"/>
</dbReference>
<dbReference type="Gene3D" id="2.70.50.50">
    <property type="entry name" value="chitin-binding protein cbp21"/>
    <property type="match status" value="1"/>
</dbReference>
<evidence type="ECO:0000256" key="3">
    <source>
        <dbReference type="SAM" id="SignalP"/>
    </source>
</evidence>
<dbReference type="InterPro" id="IPR014756">
    <property type="entry name" value="Ig_E-set"/>
</dbReference>
<keyword evidence="5" id="KW-0560">Oxidoreductase</keyword>
<dbReference type="Pfam" id="PF03067">
    <property type="entry name" value="LPMO_10"/>
    <property type="match status" value="1"/>
</dbReference>
<dbReference type="SMART" id="SM00637">
    <property type="entry name" value="CBD_II"/>
    <property type="match status" value="1"/>
</dbReference>
<keyword evidence="1 3" id="KW-0732">Signal</keyword>
<evidence type="ECO:0000256" key="1">
    <source>
        <dbReference type="ARBA" id="ARBA00022729"/>
    </source>
</evidence>
<dbReference type="PANTHER" id="PTHR34823:SF1">
    <property type="entry name" value="CHITIN-BINDING TYPE-4 DOMAIN-CONTAINING PROTEIN"/>
    <property type="match status" value="1"/>
</dbReference>
<proteinExistence type="predicted"/>
<name>A0ABT0VY87_STRGI</name>
<protein>
    <submittedName>
        <fullName evidence="5">Lytic polysaccharide monooxygenase</fullName>
    </submittedName>
</protein>
<dbReference type="EMBL" id="JAMQBH010000010">
    <property type="protein sequence ID" value="MCM2515574.1"/>
    <property type="molecule type" value="Genomic_DNA"/>
</dbReference>
<accession>A0ABT0VY87</accession>
<keyword evidence="2" id="KW-0624">Polysaccharide degradation</keyword>
<dbReference type="SUPFAM" id="SSF49384">
    <property type="entry name" value="Carbohydrate-binding domain"/>
    <property type="match status" value="1"/>
</dbReference>
<dbReference type="InterPro" id="IPR004302">
    <property type="entry name" value="Cellulose/chitin-bd_N"/>
</dbReference>
<dbReference type="InterPro" id="IPR001919">
    <property type="entry name" value="CBD2"/>
</dbReference>
<feature type="signal peptide" evidence="3">
    <location>
        <begin position="1"/>
        <end position="31"/>
    </location>
</feature>
<dbReference type="CDD" id="cd21177">
    <property type="entry name" value="LPMO_AA10"/>
    <property type="match status" value="1"/>
</dbReference>
<keyword evidence="5" id="KW-0503">Monooxygenase</keyword>
<comment type="caution">
    <text evidence="5">The sequence shown here is derived from an EMBL/GenBank/DDBJ whole genome shotgun (WGS) entry which is preliminary data.</text>
</comment>
<feature type="domain" description="CBM2" evidence="4">
    <location>
        <begin position="227"/>
        <end position="329"/>
    </location>
</feature>
<dbReference type="InterPro" id="IPR008965">
    <property type="entry name" value="CBM2/CBM3_carb-bd_dom_sf"/>
</dbReference>
<dbReference type="SUPFAM" id="SSF81296">
    <property type="entry name" value="E set domains"/>
    <property type="match status" value="1"/>
</dbReference>
<feature type="chain" id="PRO_5046231291" evidence="3">
    <location>
        <begin position="32"/>
        <end position="329"/>
    </location>
</feature>
<evidence type="ECO:0000259" key="4">
    <source>
        <dbReference type="PROSITE" id="PS51173"/>
    </source>
</evidence>
<dbReference type="Pfam" id="PF00553">
    <property type="entry name" value="CBM_2"/>
    <property type="match status" value="1"/>
</dbReference>
<dbReference type="Gene3D" id="2.60.40.290">
    <property type="match status" value="1"/>
</dbReference>